<reference evidence="1" key="1">
    <citation type="submission" date="2019-10" db="EMBL/GenBank/DDBJ databases">
        <authorList>
            <consortium name="DOE Joint Genome Institute"/>
            <person name="Kuo A."/>
            <person name="Miyauchi S."/>
            <person name="Kiss E."/>
            <person name="Drula E."/>
            <person name="Kohler A."/>
            <person name="Sanchez-Garcia M."/>
            <person name="Andreopoulos B."/>
            <person name="Barry K.W."/>
            <person name="Bonito G."/>
            <person name="Buee M."/>
            <person name="Carver A."/>
            <person name="Chen C."/>
            <person name="Cichocki N."/>
            <person name="Clum A."/>
            <person name="Culley D."/>
            <person name="Crous P.W."/>
            <person name="Fauchery L."/>
            <person name="Girlanda M."/>
            <person name="Hayes R."/>
            <person name="Keri Z."/>
            <person name="Labutti K."/>
            <person name="Lipzen A."/>
            <person name="Lombard V."/>
            <person name="Magnuson J."/>
            <person name="Maillard F."/>
            <person name="Morin E."/>
            <person name="Murat C."/>
            <person name="Nolan M."/>
            <person name="Ohm R."/>
            <person name="Pangilinan J."/>
            <person name="Pereira M."/>
            <person name="Perotto S."/>
            <person name="Peter M."/>
            <person name="Riley R."/>
            <person name="Sitrit Y."/>
            <person name="Stielow B."/>
            <person name="Szollosi G."/>
            <person name="Zifcakova L."/>
            <person name="Stursova M."/>
            <person name="Spatafora J.W."/>
            <person name="Tedersoo L."/>
            <person name="Vaario L.-M."/>
            <person name="Yamada A."/>
            <person name="Yan M."/>
            <person name="Wang P."/>
            <person name="Xu J."/>
            <person name="Bruns T."/>
            <person name="Baldrian P."/>
            <person name="Vilgalys R."/>
            <person name="Henrissat B."/>
            <person name="Grigoriev I.V."/>
            <person name="Hibbett D."/>
            <person name="Nagy L.G."/>
            <person name="Martin F.M."/>
        </authorList>
    </citation>
    <scope>NUCLEOTIDE SEQUENCE</scope>
    <source>
        <strain evidence="1">P2</strain>
    </source>
</reference>
<feature type="non-terminal residue" evidence="1">
    <location>
        <position position="170"/>
    </location>
</feature>
<comment type="caution">
    <text evidence="1">The sequence shown here is derived from an EMBL/GenBank/DDBJ whole genome shotgun (WGS) entry which is preliminary data.</text>
</comment>
<organism evidence="1 2">
    <name type="scientific">Thelephora ganbajun</name>
    <name type="common">Ganba fungus</name>
    <dbReference type="NCBI Taxonomy" id="370292"/>
    <lineage>
        <taxon>Eukaryota</taxon>
        <taxon>Fungi</taxon>
        <taxon>Dikarya</taxon>
        <taxon>Basidiomycota</taxon>
        <taxon>Agaricomycotina</taxon>
        <taxon>Agaricomycetes</taxon>
        <taxon>Thelephorales</taxon>
        <taxon>Thelephoraceae</taxon>
        <taxon>Thelephora</taxon>
    </lineage>
</organism>
<proteinExistence type="predicted"/>
<evidence type="ECO:0000313" key="2">
    <source>
        <dbReference type="Proteomes" id="UP000886501"/>
    </source>
</evidence>
<feature type="non-terminal residue" evidence="1">
    <location>
        <position position="1"/>
    </location>
</feature>
<dbReference type="EMBL" id="MU119180">
    <property type="protein sequence ID" value="KAF9641809.1"/>
    <property type="molecule type" value="Genomic_DNA"/>
</dbReference>
<dbReference type="Proteomes" id="UP000886501">
    <property type="component" value="Unassembled WGS sequence"/>
</dbReference>
<keyword evidence="2" id="KW-1185">Reference proteome</keyword>
<protein>
    <submittedName>
        <fullName evidence="1">Uncharacterized protein</fullName>
    </submittedName>
</protein>
<sequence>VHATFILCTVVQIVLLERLIFRYRAERYAMLHPGEILPDVFNRGEQFSTRLALAPWNRPPLPTVIRCCIGGTGDVEDNHITVAPPPAYGNTRGSTLILAGFISSELREQSGLAREAQGERSSLATVASVESNKTSNKNRPVSYMTVDSEWDARCNMSRATYLAETLAQLE</sequence>
<name>A0ACB6YX65_THEGA</name>
<accession>A0ACB6YX65</accession>
<reference evidence="1" key="2">
    <citation type="journal article" date="2020" name="Nat. Commun.">
        <title>Large-scale genome sequencing of mycorrhizal fungi provides insights into the early evolution of symbiotic traits.</title>
        <authorList>
            <person name="Miyauchi S."/>
            <person name="Kiss E."/>
            <person name="Kuo A."/>
            <person name="Drula E."/>
            <person name="Kohler A."/>
            <person name="Sanchez-Garcia M."/>
            <person name="Morin E."/>
            <person name="Andreopoulos B."/>
            <person name="Barry K.W."/>
            <person name="Bonito G."/>
            <person name="Buee M."/>
            <person name="Carver A."/>
            <person name="Chen C."/>
            <person name="Cichocki N."/>
            <person name="Clum A."/>
            <person name="Culley D."/>
            <person name="Crous P.W."/>
            <person name="Fauchery L."/>
            <person name="Girlanda M."/>
            <person name="Hayes R.D."/>
            <person name="Keri Z."/>
            <person name="LaButti K."/>
            <person name="Lipzen A."/>
            <person name="Lombard V."/>
            <person name="Magnuson J."/>
            <person name="Maillard F."/>
            <person name="Murat C."/>
            <person name="Nolan M."/>
            <person name="Ohm R.A."/>
            <person name="Pangilinan J."/>
            <person name="Pereira M.F."/>
            <person name="Perotto S."/>
            <person name="Peter M."/>
            <person name="Pfister S."/>
            <person name="Riley R."/>
            <person name="Sitrit Y."/>
            <person name="Stielow J.B."/>
            <person name="Szollosi G."/>
            <person name="Zifcakova L."/>
            <person name="Stursova M."/>
            <person name="Spatafora J.W."/>
            <person name="Tedersoo L."/>
            <person name="Vaario L.M."/>
            <person name="Yamada A."/>
            <person name="Yan M."/>
            <person name="Wang P."/>
            <person name="Xu J."/>
            <person name="Bruns T."/>
            <person name="Baldrian P."/>
            <person name="Vilgalys R."/>
            <person name="Dunand C."/>
            <person name="Henrissat B."/>
            <person name="Grigoriev I.V."/>
            <person name="Hibbett D."/>
            <person name="Nagy L.G."/>
            <person name="Martin F.M."/>
        </authorList>
    </citation>
    <scope>NUCLEOTIDE SEQUENCE</scope>
    <source>
        <strain evidence="1">P2</strain>
    </source>
</reference>
<evidence type="ECO:0000313" key="1">
    <source>
        <dbReference type="EMBL" id="KAF9641809.1"/>
    </source>
</evidence>
<gene>
    <name evidence="1" type="ORF">BDM02DRAFT_3078731</name>
</gene>